<dbReference type="AlphaFoldDB" id="A0A2P2K2Z6"/>
<proteinExistence type="predicted"/>
<reference evidence="2" key="1">
    <citation type="submission" date="2018-02" db="EMBL/GenBank/DDBJ databases">
        <title>Rhizophora mucronata_Transcriptome.</title>
        <authorList>
            <person name="Meera S.P."/>
            <person name="Sreeshan A."/>
            <person name="Augustine A."/>
        </authorList>
    </citation>
    <scope>NUCLEOTIDE SEQUENCE</scope>
    <source>
        <tissue evidence="2">Leaf</tissue>
    </source>
</reference>
<dbReference type="EMBL" id="GGEC01019622">
    <property type="protein sequence ID" value="MBX00106.1"/>
    <property type="molecule type" value="Transcribed_RNA"/>
</dbReference>
<evidence type="ECO:0000256" key="1">
    <source>
        <dbReference type="SAM" id="Phobius"/>
    </source>
</evidence>
<organism evidence="2">
    <name type="scientific">Rhizophora mucronata</name>
    <name type="common">Asiatic mangrove</name>
    <dbReference type="NCBI Taxonomy" id="61149"/>
    <lineage>
        <taxon>Eukaryota</taxon>
        <taxon>Viridiplantae</taxon>
        <taxon>Streptophyta</taxon>
        <taxon>Embryophyta</taxon>
        <taxon>Tracheophyta</taxon>
        <taxon>Spermatophyta</taxon>
        <taxon>Magnoliopsida</taxon>
        <taxon>eudicotyledons</taxon>
        <taxon>Gunneridae</taxon>
        <taxon>Pentapetalae</taxon>
        <taxon>rosids</taxon>
        <taxon>fabids</taxon>
        <taxon>Malpighiales</taxon>
        <taxon>Rhizophoraceae</taxon>
        <taxon>Rhizophora</taxon>
    </lineage>
</organism>
<sequence>MQVANLVNNVFGPLACGYCLITLALQCLCDWK</sequence>
<feature type="transmembrane region" description="Helical" evidence="1">
    <location>
        <begin position="6"/>
        <end position="29"/>
    </location>
</feature>
<protein>
    <submittedName>
        <fullName evidence="2">LRR-RLK</fullName>
    </submittedName>
</protein>
<keyword evidence="1" id="KW-1133">Transmembrane helix</keyword>
<name>A0A2P2K2Z6_RHIMU</name>
<accession>A0A2P2K2Z6</accession>
<evidence type="ECO:0000313" key="2">
    <source>
        <dbReference type="EMBL" id="MBX00106.1"/>
    </source>
</evidence>
<keyword evidence="1" id="KW-0472">Membrane</keyword>
<keyword evidence="1" id="KW-0812">Transmembrane</keyword>